<evidence type="ECO:0000256" key="2">
    <source>
        <dbReference type="ARBA" id="ARBA00022692"/>
    </source>
</evidence>
<feature type="transmembrane region" description="Helical" evidence="7">
    <location>
        <begin position="95"/>
        <end position="121"/>
    </location>
</feature>
<evidence type="ECO:0000259" key="8">
    <source>
        <dbReference type="Pfam" id="PF20684"/>
    </source>
</evidence>
<proteinExistence type="inferred from homology"/>
<dbReference type="Pfam" id="PF20684">
    <property type="entry name" value="Fung_rhodopsin"/>
    <property type="match status" value="1"/>
</dbReference>
<dbReference type="OrthoDB" id="444631at2759"/>
<accession>A0A6A6VFG3</accession>
<dbReference type="Proteomes" id="UP000799440">
    <property type="component" value="Unassembled WGS sequence"/>
</dbReference>
<feature type="domain" description="Rhodopsin" evidence="8">
    <location>
        <begin position="38"/>
        <end position="274"/>
    </location>
</feature>
<dbReference type="InterPro" id="IPR052337">
    <property type="entry name" value="SAT4-like"/>
</dbReference>
<dbReference type="GO" id="GO:0016020">
    <property type="term" value="C:membrane"/>
    <property type="evidence" value="ECO:0007669"/>
    <property type="project" value="UniProtKB-SubCell"/>
</dbReference>
<evidence type="ECO:0000256" key="4">
    <source>
        <dbReference type="ARBA" id="ARBA00023136"/>
    </source>
</evidence>
<evidence type="ECO:0000256" key="7">
    <source>
        <dbReference type="SAM" id="Phobius"/>
    </source>
</evidence>
<evidence type="ECO:0000256" key="5">
    <source>
        <dbReference type="ARBA" id="ARBA00038359"/>
    </source>
</evidence>
<dbReference type="EMBL" id="MU006566">
    <property type="protein sequence ID" value="KAF2749358.1"/>
    <property type="molecule type" value="Genomic_DNA"/>
</dbReference>
<evidence type="ECO:0000313" key="10">
    <source>
        <dbReference type="Proteomes" id="UP000799440"/>
    </source>
</evidence>
<feature type="transmembrane region" description="Helical" evidence="7">
    <location>
        <begin position="210"/>
        <end position="230"/>
    </location>
</feature>
<keyword evidence="2 7" id="KW-0812">Transmembrane</keyword>
<comment type="subcellular location">
    <subcellularLocation>
        <location evidence="1">Membrane</location>
        <topology evidence="1">Multi-pass membrane protein</topology>
    </subcellularLocation>
</comment>
<feature type="region of interest" description="Disordered" evidence="6">
    <location>
        <begin position="331"/>
        <end position="355"/>
    </location>
</feature>
<keyword evidence="4 7" id="KW-0472">Membrane</keyword>
<organism evidence="9 10">
    <name type="scientific">Sporormia fimetaria CBS 119925</name>
    <dbReference type="NCBI Taxonomy" id="1340428"/>
    <lineage>
        <taxon>Eukaryota</taxon>
        <taxon>Fungi</taxon>
        <taxon>Dikarya</taxon>
        <taxon>Ascomycota</taxon>
        <taxon>Pezizomycotina</taxon>
        <taxon>Dothideomycetes</taxon>
        <taxon>Pleosporomycetidae</taxon>
        <taxon>Pleosporales</taxon>
        <taxon>Sporormiaceae</taxon>
        <taxon>Sporormia</taxon>
    </lineage>
</organism>
<gene>
    <name evidence="9" type="ORF">M011DRAFT_456842</name>
</gene>
<feature type="transmembrane region" description="Helical" evidence="7">
    <location>
        <begin position="54"/>
        <end position="75"/>
    </location>
</feature>
<feature type="transmembrane region" description="Helical" evidence="7">
    <location>
        <begin position="133"/>
        <end position="156"/>
    </location>
</feature>
<evidence type="ECO:0000256" key="3">
    <source>
        <dbReference type="ARBA" id="ARBA00022989"/>
    </source>
</evidence>
<evidence type="ECO:0000256" key="6">
    <source>
        <dbReference type="SAM" id="MobiDB-lite"/>
    </source>
</evidence>
<evidence type="ECO:0000256" key="1">
    <source>
        <dbReference type="ARBA" id="ARBA00004141"/>
    </source>
</evidence>
<comment type="similarity">
    <text evidence="5">Belongs to the SAT4 family.</text>
</comment>
<dbReference type="InterPro" id="IPR049326">
    <property type="entry name" value="Rhodopsin_dom_fungi"/>
</dbReference>
<feature type="transmembrane region" description="Helical" evidence="7">
    <location>
        <begin position="176"/>
        <end position="198"/>
    </location>
</feature>
<dbReference type="PANTHER" id="PTHR33048">
    <property type="entry name" value="PTH11-LIKE INTEGRAL MEMBRANE PROTEIN (AFU_ORTHOLOGUE AFUA_5G11245)"/>
    <property type="match status" value="1"/>
</dbReference>
<protein>
    <recommendedName>
        <fullName evidence="8">Rhodopsin domain-containing protein</fullName>
    </recommendedName>
</protein>
<evidence type="ECO:0000313" key="9">
    <source>
        <dbReference type="EMBL" id="KAF2749358.1"/>
    </source>
</evidence>
<feature type="transmembrane region" description="Helical" evidence="7">
    <location>
        <begin position="250"/>
        <end position="273"/>
    </location>
</feature>
<reference evidence="9" key="1">
    <citation type="journal article" date="2020" name="Stud. Mycol.">
        <title>101 Dothideomycetes genomes: a test case for predicting lifestyles and emergence of pathogens.</title>
        <authorList>
            <person name="Haridas S."/>
            <person name="Albert R."/>
            <person name="Binder M."/>
            <person name="Bloem J."/>
            <person name="Labutti K."/>
            <person name="Salamov A."/>
            <person name="Andreopoulos B."/>
            <person name="Baker S."/>
            <person name="Barry K."/>
            <person name="Bills G."/>
            <person name="Bluhm B."/>
            <person name="Cannon C."/>
            <person name="Castanera R."/>
            <person name="Culley D."/>
            <person name="Daum C."/>
            <person name="Ezra D."/>
            <person name="Gonzalez J."/>
            <person name="Henrissat B."/>
            <person name="Kuo A."/>
            <person name="Liang C."/>
            <person name="Lipzen A."/>
            <person name="Lutzoni F."/>
            <person name="Magnuson J."/>
            <person name="Mondo S."/>
            <person name="Nolan M."/>
            <person name="Ohm R."/>
            <person name="Pangilinan J."/>
            <person name="Park H.-J."/>
            <person name="Ramirez L."/>
            <person name="Alfaro M."/>
            <person name="Sun H."/>
            <person name="Tritt A."/>
            <person name="Yoshinaga Y."/>
            <person name="Zwiers L.-H."/>
            <person name="Turgeon B."/>
            <person name="Goodwin S."/>
            <person name="Spatafora J."/>
            <person name="Crous P."/>
            <person name="Grigoriev I."/>
        </authorList>
    </citation>
    <scope>NUCLEOTIDE SEQUENCE</scope>
    <source>
        <strain evidence="9">CBS 119925</strain>
    </source>
</reference>
<sequence>MSTTPPPFPPEYLNADKGPQALAIIIVFPSLALVIVALRFYTRRFLVNSISHEDLTILAALIFSIATSICQAFQVKNGMGRHIQALTMEQGINSLKALFASIMMYNFGLTLTKISIVLQYIRIAHQKSHLRWCWALFWITILHCIDSFVTGVLSCYPVPKFWDDRIPGGCVNKPALWYANAAINIIQDIWLVALPIFILRKLFMPRREKIVLMLILGLGGFACCASVIRLNALHTVATSQDITWDNPGTATWSTIELNVGIICASLPTLRALFAKYFPRFFSSSVLSRGNVGNGYRSNGYSRKRNSVSHDGTLLDGTIHVKNEVDVDVESAKNEGPFADSSSDTALRAPPSAFVR</sequence>
<feature type="transmembrane region" description="Helical" evidence="7">
    <location>
        <begin position="20"/>
        <end position="42"/>
    </location>
</feature>
<name>A0A6A6VFG3_9PLEO</name>
<keyword evidence="3 7" id="KW-1133">Transmembrane helix</keyword>
<dbReference type="AlphaFoldDB" id="A0A6A6VFG3"/>
<keyword evidence="10" id="KW-1185">Reference proteome</keyword>
<dbReference type="PANTHER" id="PTHR33048:SF132">
    <property type="entry name" value="MEMBRANE PROTEIN, PUTATIVE (AFU_ORTHOLOGUE AFUA_6G07820)-RELATED"/>
    <property type="match status" value="1"/>
</dbReference>